<protein>
    <recommendedName>
        <fullName evidence="1">Glycosyl transferase family 1 domain-containing protein</fullName>
    </recommendedName>
</protein>
<accession>A0A1E7Q4V3</accession>
<keyword evidence="3" id="KW-1185">Reference proteome</keyword>
<dbReference type="GO" id="GO:1901135">
    <property type="term" value="P:carbohydrate derivative metabolic process"/>
    <property type="evidence" value="ECO:0007669"/>
    <property type="project" value="UniProtKB-ARBA"/>
</dbReference>
<dbReference type="Gene3D" id="3.40.50.2000">
    <property type="entry name" value="Glycogen Phosphorylase B"/>
    <property type="match status" value="2"/>
</dbReference>
<proteinExistence type="predicted"/>
<name>A0A1E7Q4V3_9GAMM</name>
<dbReference type="GO" id="GO:0016757">
    <property type="term" value="F:glycosyltransferase activity"/>
    <property type="evidence" value="ECO:0007669"/>
    <property type="project" value="InterPro"/>
</dbReference>
<comment type="caution">
    <text evidence="2">The sequence shown here is derived from an EMBL/GenBank/DDBJ whole genome shotgun (WGS) entry which is preliminary data.</text>
</comment>
<dbReference type="Proteomes" id="UP000242258">
    <property type="component" value="Unassembled WGS sequence"/>
</dbReference>
<evidence type="ECO:0000313" key="3">
    <source>
        <dbReference type="Proteomes" id="UP000242258"/>
    </source>
</evidence>
<dbReference type="PANTHER" id="PTHR12526">
    <property type="entry name" value="GLYCOSYLTRANSFERASE"/>
    <property type="match status" value="1"/>
</dbReference>
<dbReference type="STRING" id="1628148.BI198_06280"/>
<reference evidence="3" key="1">
    <citation type="submission" date="2016-09" db="EMBL/GenBank/DDBJ databases">
        <authorList>
            <person name="Wan X."/>
            <person name="Hou S."/>
        </authorList>
    </citation>
    <scope>NUCLEOTIDE SEQUENCE [LARGE SCALE GENOMIC DNA]</scope>
    <source>
        <strain evidence="3">KH87</strain>
    </source>
</reference>
<evidence type="ECO:0000313" key="2">
    <source>
        <dbReference type="EMBL" id="OEY69222.1"/>
    </source>
</evidence>
<sequence>MYHANFFTTLAAARLPVKLVWALRRTQIPQGVTGLISKASAWLSGWVKPQVISNSEAGLASHGQAGYYLAKSTVIANGFVTESFDPPVPAISCSQAELAKSDLIVATPSVASAAIESTLFGTIGRYSPVKGHKYLFEAILLLQQQLPAAEFEQVKFIFAGRDITTSSALKPYIDNFIIRQQCQFIGEVADVSVVLKDIDCLILPSLSEGFPNVLVEAMLANKYCIATNVGDVNRILADIVPSIKPGCAEQLCRAMVDFLKREKQQNIATGHELGVLARSHYSIASSWQQYLSLYSLLLGK</sequence>
<dbReference type="InterPro" id="IPR001296">
    <property type="entry name" value="Glyco_trans_1"/>
</dbReference>
<feature type="domain" description="Glycosyl transferase family 1" evidence="1">
    <location>
        <begin position="118"/>
        <end position="266"/>
    </location>
</feature>
<dbReference type="RefSeq" id="WP_070048788.1">
    <property type="nucleotide sequence ID" value="NZ_MKEK01000001.1"/>
</dbReference>
<dbReference type="OrthoDB" id="9777346at2"/>
<gene>
    <name evidence="2" type="ORF">BI198_06280</name>
</gene>
<dbReference type="EMBL" id="MKEK01000001">
    <property type="protein sequence ID" value="OEY69222.1"/>
    <property type="molecule type" value="Genomic_DNA"/>
</dbReference>
<dbReference type="SUPFAM" id="SSF53756">
    <property type="entry name" value="UDP-Glycosyltransferase/glycogen phosphorylase"/>
    <property type="match status" value="1"/>
</dbReference>
<evidence type="ECO:0000259" key="1">
    <source>
        <dbReference type="Pfam" id="PF00534"/>
    </source>
</evidence>
<organism evidence="2 3">
    <name type="scientific">Rheinheimera salexigens</name>
    <dbReference type="NCBI Taxonomy" id="1628148"/>
    <lineage>
        <taxon>Bacteria</taxon>
        <taxon>Pseudomonadati</taxon>
        <taxon>Pseudomonadota</taxon>
        <taxon>Gammaproteobacteria</taxon>
        <taxon>Chromatiales</taxon>
        <taxon>Chromatiaceae</taxon>
        <taxon>Rheinheimera</taxon>
    </lineage>
</organism>
<dbReference type="AlphaFoldDB" id="A0A1E7Q4V3"/>
<dbReference type="Pfam" id="PF00534">
    <property type="entry name" value="Glycos_transf_1"/>
    <property type="match status" value="1"/>
</dbReference>